<feature type="compositionally biased region" description="Low complexity" evidence="1">
    <location>
        <begin position="1"/>
        <end position="13"/>
    </location>
</feature>
<organism evidence="2 3">
    <name type="scientific">Stylosanthes scabra</name>
    <dbReference type="NCBI Taxonomy" id="79078"/>
    <lineage>
        <taxon>Eukaryota</taxon>
        <taxon>Viridiplantae</taxon>
        <taxon>Streptophyta</taxon>
        <taxon>Embryophyta</taxon>
        <taxon>Tracheophyta</taxon>
        <taxon>Spermatophyta</taxon>
        <taxon>Magnoliopsida</taxon>
        <taxon>eudicotyledons</taxon>
        <taxon>Gunneridae</taxon>
        <taxon>Pentapetalae</taxon>
        <taxon>rosids</taxon>
        <taxon>fabids</taxon>
        <taxon>Fabales</taxon>
        <taxon>Fabaceae</taxon>
        <taxon>Papilionoideae</taxon>
        <taxon>50 kb inversion clade</taxon>
        <taxon>dalbergioids sensu lato</taxon>
        <taxon>Dalbergieae</taxon>
        <taxon>Pterocarpus clade</taxon>
        <taxon>Stylosanthes</taxon>
    </lineage>
</organism>
<proteinExistence type="predicted"/>
<feature type="compositionally biased region" description="Polar residues" evidence="1">
    <location>
        <begin position="14"/>
        <end position="31"/>
    </location>
</feature>
<feature type="region of interest" description="Disordered" evidence="1">
    <location>
        <begin position="1"/>
        <end position="86"/>
    </location>
</feature>
<accession>A0ABU6QRB6</accession>
<evidence type="ECO:0000313" key="3">
    <source>
        <dbReference type="Proteomes" id="UP001341840"/>
    </source>
</evidence>
<reference evidence="2 3" key="1">
    <citation type="journal article" date="2023" name="Plants (Basel)">
        <title>Bridging the Gap: Combining Genomics and Transcriptomics Approaches to Understand Stylosanthes scabra, an Orphan Legume from the Brazilian Caatinga.</title>
        <authorList>
            <person name="Ferreira-Neto J.R.C."/>
            <person name="da Silva M.D."/>
            <person name="Binneck E."/>
            <person name="de Melo N.F."/>
            <person name="da Silva R.H."/>
            <person name="de Melo A.L.T.M."/>
            <person name="Pandolfi V."/>
            <person name="Bustamante F.O."/>
            <person name="Brasileiro-Vidal A.C."/>
            <person name="Benko-Iseppon A.M."/>
        </authorList>
    </citation>
    <scope>NUCLEOTIDE SEQUENCE [LARGE SCALE GENOMIC DNA]</scope>
    <source>
        <tissue evidence="2">Leaves</tissue>
    </source>
</reference>
<evidence type="ECO:0000313" key="2">
    <source>
        <dbReference type="EMBL" id="MED6114027.1"/>
    </source>
</evidence>
<evidence type="ECO:0000256" key="1">
    <source>
        <dbReference type="SAM" id="MobiDB-lite"/>
    </source>
</evidence>
<sequence length="149" mass="15962">MSNSNTESDSSRSVATTSQTSAQHSAQNSPIENVRQDVGNNGNGNGNDNQTINLGGNNRGPRPRIVQPPFNQAVNSDWPPYGLPPNFNPPSLHSNFGNNLNPAFQFGSMPNSNNQFFPEISRSAGASSLNSGVSIQTVRQLIDDSHLDL</sequence>
<protein>
    <submittedName>
        <fullName evidence="2">Uncharacterized protein</fullName>
    </submittedName>
</protein>
<gene>
    <name evidence="2" type="ORF">PIB30_076338</name>
</gene>
<keyword evidence="3" id="KW-1185">Reference proteome</keyword>
<feature type="non-terminal residue" evidence="2">
    <location>
        <position position="149"/>
    </location>
</feature>
<dbReference type="Proteomes" id="UP001341840">
    <property type="component" value="Unassembled WGS sequence"/>
</dbReference>
<dbReference type="EMBL" id="JASCZI010000997">
    <property type="protein sequence ID" value="MED6114027.1"/>
    <property type="molecule type" value="Genomic_DNA"/>
</dbReference>
<name>A0ABU6QRB6_9FABA</name>
<comment type="caution">
    <text evidence="2">The sequence shown here is derived from an EMBL/GenBank/DDBJ whole genome shotgun (WGS) entry which is preliminary data.</text>
</comment>